<dbReference type="AlphaFoldDB" id="A0A4C1STZ4"/>
<evidence type="ECO:0000313" key="2">
    <source>
        <dbReference type="EMBL" id="GBP04680.1"/>
    </source>
</evidence>
<comment type="caution">
    <text evidence="2">The sequence shown here is derived from an EMBL/GenBank/DDBJ whole genome shotgun (WGS) entry which is preliminary data.</text>
</comment>
<evidence type="ECO:0000313" key="3">
    <source>
        <dbReference type="Proteomes" id="UP000299102"/>
    </source>
</evidence>
<protein>
    <submittedName>
        <fullName evidence="2">Uncharacterized protein</fullName>
    </submittedName>
</protein>
<keyword evidence="3" id="KW-1185">Reference proteome</keyword>
<dbReference type="EMBL" id="BGZK01003805">
    <property type="protein sequence ID" value="GBP04680.1"/>
    <property type="molecule type" value="Genomic_DNA"/>
</dbReference>
<feature type="non-terminal residue" evidence="2">
    <location>
        <position position="27"/>
    </location>
</feature>
<name>A0A4C1STZ4_EUMVA</name>
<gene>
    <name evidence="2" type="ORF">EVAR_100389_1</name>
</gene>
<feature type="region of interest" description="Disordered" evidence="1">
    <location>
        <begin position="1"/>
        <end position="27"/>
    </location>
</feature>
<organism evidence="2 3">
    <name type="scientific">Eumeta variegata</name>
    <name type="common">Bagworm moth</name>
    <name type="synonym">Eumeta japonica</name>
    <dbReference type="NCBI Taxonomy" id="151549"/>
    <lineage>
        <taxon>Eukaryota</taxon>
        <taxon>Metazoa</taxon>
        <taxon>Ecdysozoa</taxon>
        <taxon>Arthropoda</taxon>
        <taxon>Hexapoda</taxon>
        <taxon>Insecta</taxon>
        <taxon>Pterygota</taxon>
        <taxon>Neoptera</taxon>
        <taxon>Endopterygota</taxon>
        <taxon>Lepidoptera</taxon>
        <taxon>Glossata</taxon>
        <taxon>Ditrysia</taxon>
        <taxon>Tineoidea</taxon>
        <taxon>Psychidae</taxon>
        <taxon>Oiketicinae</taxon>
        <taxon>Eumeta</taxon>
    </lineage>
</organism>
<reference evidence="2 3" key="1">
    <citation type="journal article" date="2019" name="Commun. Biol.">
        <title>The bagworm genome reveals a unique fibroin gene that provides high tensile strength.</title>
        <authorList>
            <person name="Kono N."/>
            <person name="Nakamura H."/>
            <person name="Ohtoshi R."/>
            <person name="Tomita M."/>
            <person name="Numata K."/>
            <person name="Arakawa K."/>
        </authorList>
    </citation>
    <scope>NUCLEOTIDE SEQUENCE [LARGE SCALE GENOMIC DNA]</scope>
</reference>
<proteinExistence type="predicted"/>
<dbReference type="Proteomes" id="UP000299102">
    <property type="component" value="Unassembled WGS sequence"/>
</dbReference>
<accession>A0A4C1STZ4</accession>
<sequence>MVSPAKVLSRGKTKGGLEKEVDLGSGV</sequence>
<evidence type="ECO:0000256" key="1">
    <source>
        <dbReference type="SAM" id="MobiDB-lite"/>
    </source>
</evidence>
<feature type="compositionally biased region" description="Basic and acidic residues" evidence="1">
    <location>
        <begin position="15"/>
        <end position="27"/>
    </location>
</feature>